<keyword evidence="3" id="KW-1185">Reference proteome</keyword>
<protein>
    <recommendedName>
        <fullName evidence="1">At2g35280-like TPR domain-containing protein</fullName>
    </recommendedName>
</protein>
<feature type="domain" description="At2g35280-like TPR" evidence="1">
    <location>
        <begin position="54"/>
        <end position="128"/>
    </location>
</feature>
<reference evidence="2 3" key="1">
    <citation type="journal article" date="2017" name="Nat. Commun.">
        <title>Genome assembly with in vitro proximity ligation data and whole-genome triplication in lettuce.</title>
        <authorList>
            <person name="Reyes-Chin-Wo S."/>
            <person name="Wang Z."/>
            <person name="Yang X."/>
            <person name="Kozik A."/>
            <person name="Arikit S."/>
            <person name="Song C."/>
            <person name="Xia L."/>
            <person name="Froenicke L."/>
            <person name="Lavelle D.O."/>
            <person name="Truco M.J."/>
            <person name="Xia R."/>
            <person name="Zhu S."/>
            <person name="Xu C."/>
            <person name="Xu H."/>
            <person name="Xu X."/>
            <person name="Cox K."/>
            <person name="Korf I."/>
            <person name="Meyers B.C."/>
            <person name="Michelmore R.W."/>
        </authorList>
    </citation>
    <scope>NUCLEOTIDE SEQUENCE [LARGE SCALE GENOMIC DNA]</scope>
    <source>
        <strain evidence="3">cv. Salinas</strain>
        <tissue evidence="2">Seedlings</tissue>
    </source>
</reference>
<organism evidence="2 3">
    <name type="scientific">Lactuca sativa</name>
    <name type="common">Garden lettuce</name>
    <dbReference type="NCBI Taxonomy" id="4236"/>
    <lineage>
        <taxon>Eukaryota</taxon>
        <taxon>Viridiplantae</taxon>
        <taxon>Streptophyta</taxon>
        <taxon>Embryophyta</taxon>
        <taxon>Tracheophyta</taxon>
        <taxon>Spermatophyta</taxon>
        <taxon>Magnoliopsida</taxon>
        <taxon>eudicotyledons</taxon>
        <taxon>Gunneridae</taxon>
        <taxon>Pentapetalae</taxon>
        <taxon>asterids</taxon>
        <taxon>campanulids</taxon>
        <taxon>Asterales</taxon>
        <taxon>Asteraceae</taxon>
        <taxon>Cichorioideae</taxon>
        <taxon>Cichorieae</taxon>
        <taxon>Lactucinae</taxon>
        <taxon>Lactuca</taxon>
    </lineage>
</organism>
<dbReference type="Proteomes" id="UP000235145">
    <property type="component" value="Unassembled WGS sequence"/>
</dbReference>
<proteinExistence type="predicted"/>
<dbReference type="AlphaFoldDB" id="A0A9R1VGD8"/>
<name>A0A9R1VGD8_LACSA</name>
<dbReference type="Pfam" id="PF23310">
    <property type="entry name" value="TPR_27"/>
    <property type="match status" value="1"/>
</dbReference>
<dbReference type="InterPro" id="IPR057136">
    <property type="entry name" value="At2g35280_TPR_dom"/>
</dbReference>
<evidence type="ECO:0000313" key="2">
    <source>
        <dbReference type="EMBL" id="KAJ0204270.1"/>
    </source>
</evidence>
<evidence type="ECO:0000259" key="1">
    <source>
        <dbReference type="Pfam" id="PF23310"/>
    </source>
</evidence>
<comment type="caution">
    <text evidence="2">The sequence shown here is derived from an EMBL/GenBank/DDBJ whole genome shotgun (WGS) entry which is preliminary data.</text>
</comment>
<evidence type="ECO:0000313" key="3">
    <source>
        <dbReference type="Proteomes" id="UP000235145"/>
    </source>
</evidence>
<gene>
    <name evidence="2" type="ORF">LSAT_V11C500286680</name>
</gene>
<dbReference type="EMBL" id="NBSK02000005">
    <property type="protein sequence ID" value="KAJ0204270.1"/>
    <property type="molecule type" value="Genomic_DNA"/>
</dbReference>
<sequence length="170" mass="18985">MMVQKSCLHFNASSIQNVSNLPDEILSRITVVLGSEYAKDVISMHMIEGMGPKHRNVDLFIRTCAAHNNIVAMFIQGAEKCLCNGNFDVGMTLLRQLAYEDHLEAIYLLGTIYISTGPPLCDQGVQLLHAYFCWAVLDHGEYIGVVDSVRQITSHSNVKRHLILLNGNLR</sequence>
<accession>A0A9R1VGD8</accession>